<evidence type="ECO:0000313" key="2">
    <source>
        <dbReference type="Proteomes" id="UP000724874"/>
    </source>
</evidence>
<sequence length="122" mass="14249">MSVGPDDSLSFVTKMKCIWEMKNCPVLYNLIQEQLKLLKRQWFNWQRMFKLKTQKLYLMPGWSMHLLELSVKLVQLQTAPLEKADINKLGPSNSSESIGTIKAEITNILKMLDKHALFFKTF</sequence>
<dbReference type="AlphaFoldDB" id="A0A9P5N8D9"/>
<organism evidence="1 2">
    <name type="scientific">Gymnopilus junonius</name>
    <name type="common">Spectacular rustgill mushroom</name>
    <name type="synonym">Gymnopilus spectabilis subsp. junonius</name>
    <dbReference type="NCBI Taxonomy" id="109634"/>
    <lineage>
        <taxon>Eukaryota</taxon>
        <taxon>Fungi</taxon>
        <taxon>Dikarya</taxon>
        <taxon>Basidiomycota</taxon>
        <taxon>Agaricomycotina</taxon>
        <taxon>Agaricomycetes</taxon>
        <taxon>Agaricomycetidae</taxon>
        <taxon>Agaricales</taxon>
        <taxon>Agaricineae</taxon>
        <taxon>Hymenogastraceae</taxon>
        <taxon>Gymnopilus</taxon>
    </lineage>
</organism>
<protein>
    <submittedName>
        <fullName evidence="1">Uncharacterized protein</fullName>
    </submittedName>
</protein>
<gene>
    <name evidence="1" type="ORF">CPB84DRAFT_1859162</name>
</gene>
<reference evidence="1" key="1">
    <citation type="submission" date="2020-11" db="EMBL/GenBank/DDBJ databases">
        <authorList>
            <consortium name="DOE Joint Genome Institute"/>
            <person name="Ahrendt S."/>
            <person name="Riley R."/>
            <person name="Andreopoulos W."/>
            <person name="LaButti K."/>
            <person name="Pangilinan J."/>
            <person name="Ruiz-duenas F.J."/>
            <person name="Barrasa J.M."/>
            <person name="Sanchez-Garcia M."/>
            <person name="Camarero S."/>
            <person name="Miyauchi S."/>
            <person name="Serrano A."/>
            <person name="Linde D."/>
            <person name="Babiker R."/>
            <person name="Drula E."/>
            <person name="Ayuso-Fernandez I."/>
            <person name="Pacheco R."/>
            <person name="Padilla G."/>
            <person name="Ferreira P."/>
            <person name="Barriuso J."/>
            <person name="Kellner H."/>
            <person name="Castanera R."/>
            <person name="Alfaro M."/>
            <person name="Ramirez L."/>
            <person name="Pisabarro A.G."/>
            <person name="Kuo A."/>
            <person name="Tritt A."/>
            <person name="Lipzen A."/>
            <person name="He G."/>
            <person name="Yan M."/>
            <person name="Ng V."/>
            <person name="Cullen D."/>
            <person name="Martin F."/>
            <person name="Rosso M.-N."/>
            <person name="Henrissat B."/>
            <person name="Hibbett D."/>
            <person name="Martinez A.T."/>
            <person name="Grigoriev I.V."/>
        </authorList>
    </citation>
    <scope>NUCLEOTIDE SEQUENCE</scope>
    <source>
        <strain evidence="1">AH 44721</strain>
    </source>
</reference>
<comment type="caution">
    <text evidence="1">The sequence shown here is derived from an EMBL/GenBank/DDBJ whole genome shotgun (WGS) entry which is preliminary data.</text>
</comment>
<keyword evidence="2" id="KW-1185">Reference proteome</keyword>
<proteinExistence type="predicted"/>
<dbReference type="Proteomes" id="UP000724874">
    <property type="component" value="Unassembled WGS sequence"/>
</dbReference>
<evidence type="ECO:0000313" key="1">
    <source>
        <dbReference type="EMBL" id="KAF8867677.1"/>
    </source>
</evidence>
<name>A0A9P5N8D9_GYMJU</name>
<dbReference type="EMBL" id="JADNYJ010000987">
    <property type="protein sequence ID" value="KAF8867677.1"/>
    <property type="molecule type" value="Genomic_DNA"/>
</dbReference>
<accession>A0A9P5N8D9</accession>